<dbReference type="AlphaFoldDB" id="A0A0A8YI04"/>
<reference evidence="1" key="2">
    <citation type="journal article" date="2015" name="Data Brief">
        <title>Shoot transcriptome of the giant reed, Arundo donax.</title>
        <authorList>
            <person name="Barrero R.A."/>
            <person name="Guerrero F.D."/>
            <person name="Moolhuijzen P."/>
            <person name="Goolsby J.A."/>
            <person name="Tidwell J."/>
            <person name="Bellgard S.E."/>
            <person name="Bellgard M.I."/>
        </authorList>
    </citation>
    <scope>NUCLEOTIDE SEQUENCE</scope>
    <source>
        <tissue evidence="1">Shoot tissue taken approximately 20 cm above the soil surface</tissue>
    </source>
</reference>
<organism evidence="1">
    <name type="scientific">Arundo donax</name>
    <name type="common">Giant reed</name>
    <name type="synonym">Donax arundinaceus</name>
    <dbReference type="NCBI Taxonomy" id="35708"/>
    <lineage>
        <taxon>Eukaryota</taxon>
        <taxon>Viridiplantae</taxon>
        <taxon>Streptophyta</taxon>
        <taxon>Embryophyta</taxon>
        <taxon>Tracheophyta</taxon>
        <taxon>Spermatophyta</taxon>
        <taxon>Magnoliopsida</taxon>
        <taxon>Liliopsida</taxon>
        <taxon>Poales</taxon>
        <taxon>Poaceae</taxon>
        <taxon>PACMAD clade</taxon>
        <taxon>Arundinoideae</taxon>
        <taxon>Arundineae</taxon>
        <taxon>Arundo</taxon>
    </lineage>
</organism>
<name>A0A0A8YI04_ARUDO</name>
<accession>A0A0A8YI04</accession>
<sequence length="25" mass="3137">MWNSVANSFFLRKHDKFCTKFIFRI</sequence>
<reference evidence="1" key="1">
    <citation type="submission" date="2014-09" db="EMBL/GenBank/DDBJ databases">
        <authorList>
            <person name="Magalhaes I.L.F."/>
            <person name="Oliveira U."/>
            <person name="Santos F.R."/>
            <person name="Vidigal T.H.D.A."/>
            <person name="Brescovit A.D."/>
            <person name="Santos A.J."/>
        </authorList>
    </citation>
    <scope>NUCLEOTIDE SEQUENCE</scope>
    <source>
        <tissue evidence="1">Shoot tissue taken approximately 20 cm above the soil surface</tissue>
    </source>
</reference>
<dbReference type="EMBL" id="GBRH01275373">
    <property type="protein sequence ID" value="JAD22522.1"/>
    <property type="molecule type" value="Transcribed_RNA"/>
</dbReference>
<protein>
    <submittedName>
        <fullName evidence="1">Uncharacterized protein</fullName>
    </submittedName>
</protein>
<proteinExistence type="predicted"/>
<evidence type="ECO:0000313" key="1">
    <source>
        <dbReference type="EMBL" id="JAD22522.1"/>
    </source>
</evidence>